<feature type="repeat" description="WD" evidence="3">
    <location>
        <begin position="424"/>
        <end position="465"/>
    </location>
</feature>
<dbReference type="PRINTS" id="PR00320">
    <property type="entry name" value="GPROTEINBRPT"/>
</dbReference>
<dbReference type="PANTHER" id="PTHR19848:SF8">
    <property type="entry name" value="F-BOX AND WD REPEAT DOMAIN CONTAINING 7"/>
    <property type="match status" value="1"/>
</dbReference>
<protein>
    <submittedName>
        <fullName evidence="4">Uncharacterized protein</fullName>
    </submittedName>
</protein>
<feature type="repeat" description="WD" evidence="3">
    <location>
        <begin position="298"/>
        <end position="339"/>
    </location>
</feature>
<dbReference type="EMBL" id="AP024417">
    <property type="protein sequence ID" value="BCR85773.1"/>
    <property type="molecule type" value="Genomic_DNA"/>
</dbReference>
<feature type="repeat" description="WD" evidence="3">
    <location>
        <begin position="549"/>
        <end position="582"/>
    </location>
</feature>
<dbReference type="SMART" id="SM00320">
    <property type="entry name" value="WD40"/>
    <property type="match status" value="8"/>
</dbReference>
<evidence type="ECO:0000313" key="4">
    <source>
        <dbReference type="EMBL" id="BCR85773.1"/>
    </source>
</evidence>
<evidence type="ECO:0000256" key="2">
    <source>
        <dbReference type="ARBA" id="ARBA00022737"/>
    </source>
</evidence>
<dbReference type="InterPro" id="IPR001680">
    <property type="entry name" value="WD40_rpt"/>
</dbReference>
<dbReference type="PROSITE" id="PS50294">
    <property type="entry name" value="WD_REPEATS_REGION"/>
    <property type="match status" value="7"/>
</dbReference>
<evidence type="ECO:0000313" key="5">
    <source>
        <dbReference type="Proteomes" id="UP000637239"/>
    </source>
</evidence>
<gene>
    <name evidence="4" type="ORF">ACHE_21231A</name>
</gene>
<dbReference type="SUPFAM" id="SSF50969">
    <property type="entry name" value="YVTN repeat-like/Quinoprotein amine dehydrogenase"/>
    <property type="match status" value="1"/>
</dbReference>
<evidence type="ECO:0000256" key="1">
    <source>
        <dbReference type="ARBA" id="ARBA00022574"/>
    </source>
</evidence>
<dbReference type="InterPro" id="IPR020472">
    <property type="entry name" value="WD40_PAC1"/>
</dbReference>
<dbReference type="AlphaFoldDB" id="A0A7R7ZKU7"/>
<evidence type="ECO:0000256" key="3">
    <source>
        <dbReference type="PROSITE-ProRule" id="PRU00221"/>
    </source>
</evidence>
<keyword evidence="1 3" id="KW-0853">WD repeat</keyword>
<dbReference type="SUPFAM" id="SSF50978">
    <property type="entry name" value="WD40 repeat-like"/>
    <property type="match status" value="1"/>
</dbReference>
<dbReference type="Proteomes" id="UP000637239">
    <property type="component" value="Chromosome 2"/>
</dbReference>
<dbReference type="Gene3D" id="2.130.10.10">
    <property type="entry name" value="YVTN repeat-like/Quinoprotein amine dehydrogenase"/>
    <property type="match status" value="3"/>
</dbReference>
<feature type="repeat" description="WD" evidence="3">
    <location>
        <begin position="382"/>
        <end position="423"/>
    </location>
</feature>
<dbReference type="PANTHER" id="PTHR19848">
    <property type="entry name" value="WD40 REPEAT PROTEIN"/>
    <property type="match status" value="1"/>
</dbReference>
<name>A0A7R7ZKU7_ASPCH</name>
<organism evidence="4 5">
    <name type="scientific">Aspergillus chevalieri</name>
    <name type="common">Eurotium chevalieri</name>
    <dbReference type="NCBI Taxonomy" id="182096"/>
    <lineage>
        <taxon>Eukaryota</taxon>
        <taxon>Fungi</taxon>
        <taxon>Dikarya</taxon>
        <taxon>Ascomycota</taxon>
        <taxon>Pezizomycotina</taxon>
        <taxon>Eurotiomycetes</taxon>
        <taxon>Eurotiomycetidae</taxon>
        <taxon>Eurotiales</taxon>
        <taxon>Aspergillaceae</taxon>
        <taxon>Aspergillus</taxon>
        <taxon>Aspergillus subgen. Aspergillus</taxon>
    </lineage>
</organism>
<sequence>MMAYRPLNVDEVGSVAGLDDEEVVIRALVDRCASFIKIQSTNIEFVHQSARDYLAGENGQSMLDLHENYGHDEIALSCLSHLSKRLKVNLVELLRPDSTRESLKTLQDKEKSALLNSVDYAATFWVQHLESTKRTAVVQNALAERGSISTFLRTRVLEWLECLSLLDELPRAFLALRALTTIAKDKPFVSILVQDATQFLLQHYDTLTNWPLQTYSSALTFSPETSVVRRENLGKIPAWLRKIPHMEDSWPSLIQISGYSGYVKAVAFSPDSKQIASGSNDATIKLWDATTGELQNTLTGHSDWVNAVAFSPDGKQIASGSDDRTIKLWDATTGELQNTLTGHLESVKAVAFSPDGKQIASGSDDRTIKLWDATTGELQNVLVGDLQVVNAVAFSPDSKQIASGSDDRTIKLWDATTGELQNTLTGHSGWVKAVAFSPDSKQIASGSGDRTIKLWDATTGELQNTLTGHSGWVNVVTFSPDGKQIASGSNDDTVKLWDATTGELQNTLTGHFCGVMSLAFSPDGKHIASGCYWNIRLWDTTTGDLQNKLVGHSGYVNAVAFSPDGKQIASGSDDQTIRLWDVAKSLKLFQYLGRTISRLFSSHSWHKIKTSKPINTLKFSASSRYLATNIGPINTKSILADRQGTVLEPFEDIWVTEKWIHCGTAPVLRLPPGVQALCYDVQGTQVAIGATNGRILTFGIDCSSLSL</sequence>
<feature type="repeat" description="WD" evidence="3">
    <location>
        <begin position="256"/>
        <end position="297"/>
    </location>
</feature>
<dbReference type="InterPro" id="IPR019775">
    <property type="entry name" value="WD40_repeat_CS"/>
</dbReference>
<keyword evidence="2" id="KW-0677">Repeat</keyword>
<dbReference type="KEGG" id="ache:ACHE_21231A"/>
<dbReference type="GeneID" id="66980132"/>
<dbReference type="RefSeq" id="XP_043134295.1">
    <property type="nucleotide sequence ID" value="XM_043275291.1"/>
</dbReference>
<proteinExistence type="predicted"/>
<dbReference type="InterPro" id="IPR036322">
    <property type="entry name" value="WD40_repeat_dom_sf"/>
</dbReference>
<dbReference type="CDD" id="cd00200">
    <property type="entry name" value="WD40"/>
    <property type="match status" value="1"/>
</dbReference>
<feature type="repeat" description="WD" evidence="3">
    <location>
        <begin position="340"/>
        <end position="381"/>
    </location>
</feature>
<keyword evidence="5" id="KW-1185">Reference proteome</keyword>
<dbReference type="PROSITE" id="PS00678">
    <property type="entry name" value="WD_REPEATS_1"/>
    <property type="match status" value="7"/>
</dbReference>
<feature type="repeat" description="WD" evidence="3">
    <location>
        <begin position="466"/>
        <end position="507"/>
    </location>
</feature>
<reference evidence="4" key="1">
    <citation type="submission" date="2021-01" db="EMBL/GenBank/DDBJ databases">
        <authorList>
            <consortium name="Aspergillus chevalieri M1 genome sequencing consortium"/>
            <person name="Kazuki M."/>
            <person name="Futagami T."/>
        </authorList>
    </citation>
    <scope>NUCLEOTIDE SEQUENCE</scope>
    <source>
        <strain evidence="4">M1</strain>
    </source>
</reference>
<dbReference type="InterPro" id="IPR011044">
    <property type="entry name" value="Quino_amine_DH_bsu"/>
</dbReference>
<dbReference type="Pfam" id="PF00400">
    <property type="entry name" value="WD40"/>
    <property type="match status" value="8"/>
</dbReference>
<dbReference type="PROSITE" id="PS50082">
    <property type="entry name" value="WD_REPEATS_2"/>
    <property type="match status" value="7"/>
</dbReference>
<reference evidence="4" key="2">
    <citation type="submission" date="2021-02" db="EMBL/GenBank/DDBJ databases">
        <title>Aspergillus chevalieri M1 genome sequence.</title>
        <authorList>
            <person name="Kadooka C."/>
            <person name="Mori K."/>
            <person name="Futagami T."/>
        </authorList>
    </citation>
    <scope>NUCLEOTIDE SEQUENCE</scope>
    <source>
        <strain evidence="4">M1</strain>
    </source>
</reference>
<accession>A0A7R7ZKU7</accession>
<dbReference type="InterPro" id="IPR015943">
    <property type="entry name" value="WD40/YVTN_repeat-like_dom_sf"/>
</dbReference>